<dbReference type="InterPro" id="IPR050768">
    <property type="entry name" value="UPF0353/GerABKA_families"/>
</dbReference>
<accession>A0A4Y8M074</accession>
<feature type="transmembrane region" description="Helical" evidence="3">
    <location>
        <begin position="362"/>
        <end position="388"/>
    </location>
</feature>
<dbReference type="PIRSF" id="PIRSF005690">
    <property type="entry name" value="GerBA"/>
    <property type="match status" value="1"/>
</dbReference>
<dbReference type="OrthoDB" id="1726708at2"/>
<dbReference type="PANTHER" id="PTHR22550">
    <property type="entry name" value="SPORE GERMINATION PROTEIN"/>
    <property type="match status" value="1"/>
</dbReference>
<dbReference type="EMBL" id="SOMN01000009">
    <property type="protein sequence ID" value="TFE27480.1"/>
    <property type="molecule type" value="Genomic_DNA"/>
</dbReference>
<keyword evidence="3" id="KW-0812">Transmembrane</keyword>
<dbReference type="AlphaFoldDB" id="A0A4Y8M074"/>
<comment type="caution">
    <text evidence="4">The sequence shown here is derived from an EMBL/GenBank/DDBJ whole genome shotgun (WGS) entry which is preliminary data.</text>
</comment>
<dbReference type="Pfam" id="PF03323">
    <property type="entry name" value="GerA"/>
    <property type="match status" value="1"/>
</dbReference>
<feature type="transmembrane region" description="Helical" evidence="3">
    <location>
        <begin position="408"/>
        <end position="432"/>
    </location>
</feature>
<keyword evidence="3" id="KW-1133">Transmembrane helix</keyword>
<keyword evidence="2 3" id="KW-0472">Membrane</keyword>
<dbReference type="GO" id="GO:0009847">
    <property type="term" value="P:spore germination"/>
    <property type="evidence" value="ECO:0007669"/>
    <property type="project" value="InterPro"/>
</dbReference>
<gene>
    <name evidence="4" type="ORF">E2980_09160</name>
</gene>
<evidence type="ECO:0000256" key="3">
    <source>
        <dbReference type="SAM" id="Phobius"/>
    </source>
</evidence>
<dbReference type="Proteomes" id="UP000297900">
    <property type="component" value="Unassembled WGS sequence"/>
</dbReference>
<reference evidence="4 5" key="1">
    <citation type="submission" date="2019-03" db="EMBL/GenBank/DDBJ databases">
        <title>Cohnella endophytica sp. nov., a novel endophytic bacterium isolated from bark of Sonneratia apetala.</title>
        <authorList>
            <person name="Tuo L."/>
        </authorList>
    </citation>
    <scope>NUCLEOTIDE SEQUENCE [LARGE SCALE GENOMIC DNA]</scope>
    <source>
        <strain evidence="4 5">CCTCC AB 208254</strain>
    </source>
</reference>
<evidence type="ECO:0000256" key="2">
    <source>
        <dbReference type="ARBA" id="ARBA00023136"/>
    </source>
</evidence>
<dbReference type="GO" id="GO:0016020">
    <property type="term" value="C:membrane"/>
    <property type="evidence" value="ECO:0007669"/>
    <property type="project" value="InterPro"/>
</dbReference>
<dbReference type="InterPro" id="IPR004995">
    <property type="entry name" value="Spore_Ger"/>
</dbReference>
<keyword evidence="5" id="KW-1185">Reference proteome</keyword>
<feature type="transmembrane region" description="Helical" evidence="3">
    <location>
        <begin position="281"/>
        <end position="303"/>
    </location>
</feature>
<evidence type="ECO:0000313" key="4">
    <source>
        <dbReference type="EMBL" id="TFE27480.1"/>
    </source>
</evidence>
<sequence length="487" mass="54482">MEQIHMNNKNDDFNEKLKMMAGSSDFLIFEKRSNFSHPFTICYFKPLVDPTILHEKIMPLLNVNADQSLDVLFAMLPITEKKLTSEWKSVEEGLLKGYAAIRFRAEGNQTLIVDVGKKEGRNVQAPEIEFSVIGPKEAFVESITANLNLLRKRLPVPEMKTKEMTVGNLSKSKIAVCYMEGITNEAYVNTVIQRIEGIDFDFVLDSSMLSEMIEDSKKSIFPQLLDTERPDRVAAALGLGQFAVFMDGSPHALIGPVNFALFLVAYEDYYLPWHMASFFRLLRFFAVSFSIIASSLYVAATSYHYEVVSTSLLSTLISSRADIPFPPIIEALVMELTIDLLREAGARLPSKIAQTIGTVGGIVIGTAAIEAALTSNVLLVIVALSALASFTTPNFRMSTTIRILRYPFLLGAEWLGLLGIFIVFAFLLVHLLRLKSIGAPYLVPVYPLRLSDLNDSLIRLPYSSFPRRPSFLRTRHSSRKSVEIDEE</sequence>
<name>A0A4Y8M074_9BACL</name>
<dbReference type="PANTHER" id="PTHR22550:SF5">
    <property type="entry name" value="LEUCINE ZIPPER PROTEIN 4"/>
    <property type="match status" value="1"/>
</dbReference>
<evidence type="ECO:0000256" key="1">
    <source>
        <dbReference type="ARBA" id="ARBA00005278"/>
    </source>
</evidence>
<proteinExistence type="inferred from homology"/>
<organism evidence="4 5">
    <name type="scientific">Cohnella luojiensis</name>
    <dbReference type="NCBI Taxonomy" id="652876"/>
    <lineage>
        <taxon>Bacteria</taxon>
        <taxon>Bacillati</taxon>
        <taxon>Bacillota</taxon>
        <taxon>Bacilli</taxon>
        <taxon>Bacillales</taxon>
        <taxon>Paenibacillaceae</taxon>
        <taxon>Cohnella</taxon>
    </lineage>
</organism>
<evidence type="ECO:0000313" key="5">
    <source>
        <dbReference type="Proteomes" id="UP000297900"/>
    </source>
</evidence>
<protein>
    <submittedName>
        <fullName evidence="4">Spore germination protein</fullName>
    </submittedName>
</protein>
<comment type="similarity">
    <text evidence="1">Belongs to the GerABKA family.</text>
</comment>